<dbReference type="SUPFAM" id="SSF56672">
    <property type="entry name" value="DNA/RNA polymerases"/>
    <property type="match status" value="1"/>
</dbReference>
<organism evidence="2 3">
    <name type="scientific">Sitophilus oryzae</name>
    <name type="common">Rice weevil</name>
    <name type="synonym">Curculio oryzae</name>
    <dbReference type="NCBI Taxonomy" id="7048"/>
    <lineage>
        <taxon>Eukaryota</taxon>
        <taxon>Metazoa</taxon>
        <taxon>Ecdysozoa</taxon>
        <taxon>Arthropoda</taxon>
        <taxon>Hexapoda</taxon>
        <taxon>Insecta</taxon>
        <taxon>Pterygota</taxon>
        <taxon>Neoptera</taxon>
        <taxon>Endopterygota</taxon>
        <taxon>Coleoptera</taxon>
        <taxon>Polyphaga</taxon>
        <taxon>Cucujiformia</taxon>
        <taxon>Curculionidae</taxon>
        <taxon>Dryophthorinae</taxon>
        <taxon>Sitophilus</taxon>
    </lineage>
</organism>
<dbReference type="Pfam" id="PF00078">
    <property type="entry name" value="RVT_1"/>
    <property type="match status" value="1"/>
</dbReference>
<feature type="domain" description="Reverse transcriptase" evidence="1">
    <location>
        <begin position="148"/>
        <end position="233"/>
    </location>
</feature>
<dbReference type="InterPro" id="IPR000477">
    <property type="entry name" value="RT_dom"/>
</dbReference>
<dbReference type="PANTHER" id="PTHR19446">
    <property type="entry name" value="REVERSE TRANSCRIPTASES"/>
    <property type="match status" value="1"/>
</dbReference>
<dbReference type="AlphaFoldDB" id="A0A6J2YD25"/>
<accession>A0A6J2YD25</accession>
<dbReference type="InParanoid" id="A0A6J2YD25"/>
<proteinExistence type="predicted"/>
<keyword evidence="2" id="KW-1185">Reference proteome</keyword>
<dbReference type="KEGG" id="soy:115886670"/>
<dbReference type="OrthoDB" id="6782012at2759"/>
<evidence type="ECO:0000259" key="1">
    <source>
        <dbReference type="Pfam" id="PF00078"/>
    </source>
</evidence>
<evidence type="ECO:0000313" key="2">
    <source>
        <dbReference type="Proteomes" id="UP000504635"/>
    </source>
</evidence>
<dbReference type="RefSeq" id="XP_030761783.1">
    <property type="nucleotide sequence ID" value="XM_030905923.1"/>
</dbReference>
<dbReference type="Proteomes" id="UP000504635">
    <property type="component" value="Unplaced"/>
</dbReference>
<name>A0A6J2YD25_SITOR</name>
<dbReference type="GeneID" id="115886670"/>
<evidence type="ECO:0000313" key="3">
    <source>
        <dbReference type="RefSeq" id="XP_030761783.1"/>
    </source>
</evidence>
<dbReference type="InterPro" id="IPR043502">
    <property type="entry name" value="DNA/RNA_pol_sf"/>
</dbReference>
<protein>
    <submittedName>
        <fullName evidence="3">Uncharacterized protein LOC115886670</fullName>
    </submittedName>
</protein>
<dbReference type="GO" id="GO:0071897">
    <property type="term" value="P:DNA biosynthetic process"/>
    <property type="evidence" value="ECO:0007669"/>
    <property type="project" value="UniProtKB-ARBA"/>
</dbReference>
<gene>
    <name evidence="3" type="primary">LOC115886670</name>
</gene>
<reference evidence="3" key="1">
    <citation type="submission" date="2025-08" db="UniProtKB">
        <authorList>
            <consortium name="RefSeq"/>
        </authorList>
    </citation>
    <scope>IDENTIFICATION</scope>
    <source>
        <tissue evidence="3">Gonads</tissue>
    </source>
</reference>
<sequence>MRELYKITKQPSNFNTVIKSKDGRPLTSSEEQLDRWKEHFSNLLGPISEQNFDNDQPEPTIEMPINCNTPTKTEIQKAIKTPKNNKAAGPDSVPADLLKADPRTAADILHPLITRAWVSNIIPDEWKQGLIIKLPKKGDTTNCDNWRDFVKAFDSIPHAMVWKTLKEKGIPEKLINIIKELYRNTECNVLHNGRTSDSFNLGIGVKQGCTLSPLLFNIVLDSVLTKATANIRGSNVCCGRWK</sequence>